<dbReference type="InterPro" id="IPR008767">
    <property type="entry name" value="Phage_SPP1_head-tail_adaptor"/>
</dbReference>
<dbReference type="NCBIfam" id="TIGR01563">
    <property type="entry name" value="gp16_SPP1"/>
    <property type="match status" value="1"/>
</dbReference>
<dbReference type="Proteomes" id="UP001441944">
    <property type="component" value="Unassembled WGS sequence"/>
</dbReference>
<dbReference type="Pfam" id="PF05521">
    <property type="entry name" value="Phage_HCP"/>
    <property type="match status" value="1"/>
</dbReference>
<gene>
    <name evidence="1" type="ORF">NBRC116598_41710</name>
</gene>
<proteinExistence type="predicted"/>
<dbReference type="RefSeq" id="WP_353402701.1">
    <property type="nucleotide sequence ID" value="NZ_BAABWU010000030.1"/>
</dbReference>
<reference evidence="1 2" key="1">
    <citation type="submission" date="2024-04" db="EMBL/GenBank/DDBJ databases">
        <title>Draft genome sequence of Pseudophaeobacter arcticus NBRC 116598.</title>
        <authorList>
            <person name="Miyakawa T."/>
            <person name="Kusuya Y."/>
            <person name="Miura T."/>
        </authorList>
    </citation>
    <scope>NUCLEOTIDE SEQUENCE [LARGE SCALE GENOMIC DNA]</scope>
    <source>
        <strain evidence="1 2">SU-CL00105</strain>
    </source>
</reference>
<protein>
    <recommendedName>
        <fullName evidence="3">Head-tail adaptor protein</fullName>
    </recommendedName>
</protein>
<dbReference type="InterPro" id="IPR038666">
    <property type="entry name" value="SSP1_head-tail_sf"/>
</dbReference>
<keyword evidence="2" id="KW-1185">Reference proteome</keyword>
<name>A0ABQ0AS58_9RHOB</name>
<dbReference type="Gene3D" id="2.40.10.270">
    <property type="entry name" value="Bacteriophage SPP1 head-tail adaptor protein"/>
    <property type="match status" value="1"/>
</dbReference>
<dbReference type="EMBL" id="BAABWU010000030">
    <property type="protein sequence ID" value="GAA6198726.1"/>
    <property type="molecule type" value="Genomic_DNA"/>
</dbReference>
<evidence type="ECO:0008006" key="3">
    <source>
        <dbReference type="Google" id="ProtNLM"/>
    </source>
</evidence>
<evidence type="ECO:0000313" key="2">
    <source>
        <dbReference type="Proteomes" id="UP001441944"/>
    </source>
</evidence>
<accession>A0ABQ0AS58</accession>
<evidence type="ECO:0000313" key="1">
    <source>
        <dbReference type="EMBL" id="GAA6198726.1"/>
    </source>
</evidence>
<comment type="caution">
    <text evidence="1">The sequence shown here is derived from an EMBL/GenBank/DDBJ whole genome shotgun (WGS) entry which is preliminary data.</text>
</comment>
<organism evidence="1 2">
    <name type="scientific">Pseudophaeobacter arcticus</name>
    <dbReference type="NCBI Taxonomy" id="385492"/>
    <lineage>
        <taxon>Bacteria</taxon>
        <taxon>Pseudomonadati</taxon>
        <taxon>Pseudomonadota</taxon>
        <taxon>Alphaproteobacteria</taxon>
        <taxon>Rhodobacterales</taxon>
        <taxon>Paracoccaceae</taxon>
        <taxon>Pseudophaeobacter</taxon>
    </lineage>
</organism>
<sequence>MRIAARDRRIIILQATFEKNEAREMVATGWEPYARPWAAFAPVSDGERLRAAAVEQKSDARFVVSWSVRLAAITSAFRLRFDGDDWRITGIKELGFRNELEITAWRLKKAGG</sequence>